<gene>
    <name evidence="1" type="ORF">EJ02DRAFT_351404</name>
</gene>
<accession>A0A6A5SK49</accession>
<dbReference type="InterPro" id="IPR021054">
    <property type="entry name" value="Cell_wall_mannoprotein_1"/>
</dbReference>
<reference evidence="1" key="1">
    <citation type="journal article" date="2020" name="Stud. Mycol.">
        <title>101 Dothideomycetes genomes: a test case for predicting lifestyles and emergence of pathogens.</title>
        <authorList>
            <person name="Haridas S."/>
            <person name="Albert R."/>
            <person name="Binder M."/>
            <person name="Bloem J."/>
            <person name="Labutti K."/>
            <person name="Salamov A."/>
            <person name="Andreopoulos B."/>
            <person name="Baker S."/>
            <person name="Barry K."/>
            <person name="Bills G."/>
            <person name="Bluhm B."/>
            <person name="Cannon C."/>
            <person name="Castanera R."/>
            <person name="Culley D."/>
            <person name="Daum C."/>
            <person name="Ezra D."/>
            <person name="Gonzalez J."/>
            <person name="Henrissat B."/>
            <person name="Kuo A."/>
            <person name="Liang C."/>
            <person name="Lipzen A."/>
            <person name="Lutzoni F."/>
            <person name="Magnuson J."/>
            <person name="Mondo S."/>
            <person name="Nolan M."/>
            <person name="Ohm R."/>
            <person name="Pangilinan J."/>
            <person name="Park H.-J."/>
            <person name="Ramirez L."/>
            <person name="Alfaro M."/>
            <person name="Sun H."/>
            <person name="Tritt A."/>
            <person name="Yoshinaga Y."/>
            <person name="Zwiers L.-H."/>
            <person name="Turgeon B."/>
            <person name="Goodwin S."/>
            <person name="Spatafora J."/>
            <person name="Crous P."/>
            <person name="Grigoriev I."/>
        </authorList>
    </citation>
    <scope>NUCLEOTIDE SEQUENCE</scope>
    <source>
        <strain evidence="1">CBS 161.51</strain>
    </source>
</reference>
<dbReference type="EMBL" id="ML976074">
    <property type="protein sequence ID" value="KAF1939809.1"/>
    <property type="molecule type" value="Genomic_DNA"/>
</dbReference>
<dbReference type="AlphaFoldDB" id="A0A6A5SK49"/>
<organism evidence="1 2">
    <name type="scientific">Clathrospora elynae</name>
    <dbReference type="NCBI Taxonomy" id="706981"/>
    <lineage>
        <taxon>Eukaryota</taxon>
        <taxon>Fungi</taxon>
        <taxon>Dikarya</taxon>
        <taxon>Ascomycota</taxon>
        <taxon>Pezizomycotina</taxon>
        <taxon>Dothideomycetes</taxon>
        <taxon>Pleosporomycetidae</taxon>
        <taxon>Pleosporales</taxon>
        <taxon>Diademaceae</taxon>
        <taxon>Clathrospora</taxon>
    </lineage>
</organism>
<name>A0A6A5SK49_9PLEO</name>
<protein>
    <submittedName>
        <fullName evidence="1">Uncharacterized protein</fullName>
    </submittedName>
</protein>
<keyword evidence="2" id="KW-1185">Reference proteome</keyword>
<dbReference type="OrthoDB" id="2422134at2759"/>
<feature type="non-terminal residue" evidence="1">
    <location>
        <position position="1"/>
    </location>
</feature>
<dbReference type="Proteomes" id="UP000800038">
    <property type="component" value="Unassembled WGS sequence"/>
</dbReference>
<evidence type="ECO:0000313" key="2">
    <source>
        <dbReference type="Proteomes" id="UP000800038"/>
    </source>
</evidence>
<sequence>VKQSIQKISAAVLILDTTIQAYIGGELPTVLVEGTMVLAAVANVHFVNREGFDRASLSGMFSADNTVDIVGTAAQTVYVTIPAATKHLREKQALFGPALAPIIIASATLLETDHDTFSAAMAAHFNPSVGFETLGRATDVAANIHLSIQNTIVCFTTLGLTLCDS</sequence>
<proteinExistence type="predicted"/>
<evidence type="ECO:0000313" key="1">
    <source>
        <dbReference type="EMBL" id="KAF1939809.1"/>
    </source>
</evidence>
<dbReference type="Pfam" id="PF12296">
    <property type="entry name" value="HsbA"/>
    <property type="match status" value="1"/>
</dbReference>